<evidence type="ECO:0000313" key="1">
    <source>
        <dbReference type="EMBL" id="MBX72593.1"/>
    </source>
</evidence>
<dbReference type="EMBL" id="GGEC01092109">
    <property type="protein sequence ID" value="MBX72593.1"/>
    <property type="molecule type" value="Transcribed_RNA"/>
</dbReference>
<protein>
    <submittedName>
        <fullName evidence="1">Uncharacterized protein</fullName>
    </submittedName>
</protein>
<proteinExistence type="predicted"/>
<dbReference type="AlphaFoldDB" id="A0A2P2R049"/>
<sequence length="55" mass="6232">MSNQAEFRTSSSSTSSVSTLWQMGLDRFCRELSAVGYQENLVYQFESAKSPCWLS</sequence>
<accession>A0A2P2R049</accession>
<organism evidence="1">
    <name type="scientific">Rhizophora mucronata</name>
    <name type="common">Asiatic mangrove</name>
    <dbReference type="NCBI Taxonomy" id="61149"/>
    <lineage>
        <taxon>Eukaryota</taxon>
        <taxon>Viridiplantae</taxon>
        <taxon>Streptophyta</taxon>
        <taxon>Embryophyta</taxon>
        <taxon>Tracheophyta</taxon>
        <taxon>Spermatophyta</taxon>
        <taxon>Magnoliopsida</taxon>
        <taxon>eudicotyledons</taxon>
        <taxon>Gunneridae</taxon>
        <taxon>Pentapetalae</taxon>
        <taxon>rosids</taxon>
        <taxon>fabids</taxon>
        <taxon>Malpighiales</taxon>
        <taxon>Rhizophoraceae</taxon>
        <taxon>Rhizophora</taxon>
    </lineage>
</organism>
<reference evidence="1" key="1">
    <citation type="submission" date="2018-02" db="EMBL/GenBank/DDBJ databases">
        <title>Rhizophora mucronata_Transcriptome.</title>
        <authorList>
            <person name="Meera S.P."/>
            <person name="Sreeshan A."/>
            <person name="Augustine A."/>
        </authorList>
    </citation>
    <scope>NUCLEOTIDE SEQUENCE</scope>
    <source>
        <tissue evidence="1">Leaf</tissue>
    </source>
</reference>
<name>A0A2P2R049_RHIMU</name>